<dbReference type="Proteomes" id="UP000475862">
    <property type="component" value="Unassembled WGS sequence"/>
</dbReference>
<dbReference type="InterPro" id="IPR037666">
    <property type="entry name" value="CCDC43"/>
</dbReference>
<evidence type="ECO:0000259" key="5">
    <source>
        <dbReference type="Pfam" id="PF26091"/>
    </source>
</evidence>
<dbReference type="InterPro" id="IPR058771">
    <property type="entry name" value="PWI_CCDC43"/>
</dbReference>
<keyword evidence="3" id="KW-0175">Coiled coil</keyword>
<evidence type="ECO:0000256" key="2">
    <source>
        <dbReference type="ARBA" id="ARBA00016648"/>
    </source>
</evidence>
<evidence type="ECO:0000313" key="7">
    <source>
        <dbReference type="Proteomes" id="UP000475862"/>
    </source>
</evidence>
<reference evidence="6 7" key="1">
    <citation type="submission" date="2019-08" db="EMBL/GenBank/DDBJ databases">
        <title>The genome of the soybean aphid Biotype 1, its phylome, world population structure and adaptation to the North American continent.</title>
        <authorList>
            <person name="Giordano R."/>
            <person name="Donthu R.K."/>
            <person name="Hernandez A.G."/>
            <person name="Wright C.L."/>
            <person name="Zimin A.V."/>
        </authorList>
    </citation>
    <scope>NUCLEOTIDE SEQUENCE [LARGE SCALE GENOMIC DNA]</scope>
    <source>
        <tissue evidence="6">Whole aphids</tissue>
    </source>
</reference>
<evidence type="ECO:0000313" key="6">
    <source>
        <dbReference type="EMBL" id="KAE9545674.1"/>
    </source>
</evidence>
<gene>
    <name evidence="6" type="ORF">AGLY_001217</name>
</gene>
<dbReference type="PANTHER" id="PTHR31684:SF2">
    <property type="entry name" value="COILED-COIL DOMAIN-CONTAINING PROTEIN 43"/>
    <property type="match status" value="1"/>
</dbReference>
<feature type="domain" description="CCDC43 PWI-like" evidence="5">
    <location>
        <begin position="30"/>
        <end position="96"/>
    </location>
</feature>
<dbReference type="AlphaFoldDB" id="A0A6G0U9B9"/>
<feature type="region of interest" description="Disordered" evidence="4">
    <location>
        <begin position="157"/>
        <end position="233"/>
    </location>
</feature>
<accession>A0A6G0U9B9</accession>
<dbReference type="Pfam" id="PF26091">
    <property type="entry name" value="PWI_CCDC43"/>
    <property type="match status" value="1"/>
</dbReference>
<evidence type="ECO:0000256" key="4">
    <source>
        <dbReference type="SAM" id="MobiDB-lite"/>
    </source>
</evidence>
<organism evidence="6 7">
    <name type="scientific">Aphis glycines</name>
    <name type="common">Soybean aphid</name>
    <dbReference type="NCBI Taxonomy" id="307491"/>
    <lineage>
        <taxon>Eukaryota</taxon>
        <taxon>Metazoa</taxon>
        <taxon>Ecdysozoa</taxon>
        <taxon>Arthropoda</taxon>
        <taxon>Hexapoda</taxon>
        <taxon>Insecta</taxon>
        <taxon>Pterygota</taxon>
        <taxon>Neoptera</taxon>
        <taxon>Paraneoptera</taxon>
        <taxon>Hemiptera</taxon>
        <taxon>Sternorrhyncha</taxon>
        <taxon>Aphidomorpha</taxon>
        <taxon>Aphidoidea</taxon>
        <taxon>Aphididae</taxon>
        <taxon>Aphidini</taxon>
        <taxon>Aphis</taxon>
        <taxon>Aphis</taxon>
    </lineage>
</organism>
<comment type="similarity">
    <text evidence="1">Belongs to the CCDC43 family.</text>
</comment>
<evidence type="ECO:0000256" key="1">
    <source>
        <dbReference type="ARBA" id="ARBA00005305"/>
    </source>
</evidence>
<name>A0A6G0U9B9_APHGL</name>
<evidence type="ECO:0000256" key="3">
    <source>
        <dbReference type="ARBA" id="ARBA00023054"/>
    </source>
</evidence>
<feature type="compositionally biased region" description="Acidic residues" evidence="4">
    <location>
        <begin position="163"/>
        <end position="172"/>
    </location>
</feature>
<sequence>MATGNEFGIHRRHRVSEDSGLQDMSAQCSKTAWLSSKLKQFALDEEIYLNYIESVLDGEEDRCEKISALEAILGEVLSENEVKTQCMEIIEMYDSQNDSGASEIKTSIEDTEEALVKLLENNIRTVVTVPNKTNKLNSDDEDSDLVKIRKNILSQYAQKEANSEEEESDELDIEHNTNASSVLALKKEQRERAKEQSLRKKEKDKEDREKQKQLAQERKDAKKKKAQKVERKR</sequence>
<keyword evidence="7" id="KW-1185">Reference proteome</keyword>
<proteinExistence type="inferred from homology"/>
<protein>
    <recommendedName>
        <fullName evidence="2">Coiled-coil domain-containing protein 43</fullName>
    </recommendedName>
</protein>
<comment type="caution">
    <text evidence="6">The sequence shown here is derived from an EMBL/GenBank/DDBJ whole genome shotgun (WGS) entry which is preliminary data.</text>
</comment>
<dbReference type="PANTHER" id="PTHR31684">
    <property type="entry name" value="COILED-COIL DOMAIN-CONTAINING PROTEIN 43"/>
    <property type="match status" value="1"/>
</dbReference>
<feature type="compositionally biased region" description="Basic residues" evidence="4">
    <location>
        <begin position="221"/>
        <end position="233"/>
    </location>
</feature>
<dbReference type="EMBL" id="VYZN01000001">
    <property type="protein sequence ID" value="KAE9545674.1"/>
    <property type="molecule type" value="Genomic_DNA"/>
</dbReference>
<feature type="compositionally biased region" description="Basic and acidic residues" evidence="4">
    <location>
        <begin position="185"/>
        <end position="220"/>
    </location>
</feature>
<dbReference type="OrthoDB" id="2187466at2759"/>